<evidence type="ECO:0000313" key="2">
    <source>
        <dbReference type="EMBL" id="AEG17587.1"/>
    </source>
</evidence>
<keyword evidence="1" id="KW-1133">Transmembrane helix</keyword>
<organism evidence="2 3">
    <name type="scientific">Methanobacterium paludis (strain DSM 25820 / JCM 18151 / SWAN1)</name>
    <dbReference type="NCBI Taxonomy" id="868131"/>
    <lineage>
        <taxon>Archaea</taxon>
        <taxon>Methanobacteriati</taxon>
        <taxon>Methanobacteriota</taxon>
        <taxon>Methanomada group</taxon>
        <taxon>Methanobacteria</taxon>
        <taxon>Methanobacteriales</taxon>
        <taxon>Methanobacteriaceae</taxon>
        <taxon>Methanobacterium</taxon>
    </lineage>
</organism>
<accession>F6D552</accession>
<feature type="transmembrane region" description="Helical" evidence="1">
    <location>
        <begin position="43"/>
        <end position="62"/>
    </location>
</feature>
<dbReference type="AlphaFoldDB" id="F6D552"/>
<proteinExistence type="predicted"/>
<dbReference type="HOGENOM" id="CLU_2839423_0_0_2"/>
<reference evidence="2 3" key="1">
    <citation type="journal article" date="2014" name="Int. J. Syst. Evol. Microbiol.">
        <title>Methanobacterium paludis sp. nov. and a novel strain of Methanobacterium lacus isolated from northern peatlands.</title>
        <authorList>
            <person name="Cadillo-Quiroz H."/>
            <person name="Brauer S.L."/>
            <person name="Goodson N."/>
            <person name="Yavitt J.B."/>
            <person name="Zinder S.H."/>
        </authorList>
    </citation>
    <scope>NUCLEOTIDE SEQUENCE [LARGE SCALE GENOMIC DNA]</scope>
    <source>
        <strain evidence="3">DSM 25820 / JCM 18151 / SWAN1</strain>
    </source>
</reference>
<dbReference type="STRING" id="868131.MSWAN_0549"/>
<name>F6D552_METPW</name>
<evidence type="ECO:0000256" key="1">
    <source>
        <dbReference type="SAM" id="Phobius"/>
    </source>
</evidence>
<dbReference type="Proteomes" id="UP000009231">
    <property type="component" value="Chromosome"/>
</dbReference>
<keyword evidence="3" id="KW-1185">Reference proteome</keyword>
<protein>
    <submittedName>
        <fullName evidence="2">Uncharacterized protein</fullName>
    </submittedName>
</protein>
<keyword evidence="1" id="KW-0472">Membrane</keyword>
<sequence length="65" mass="6871">MIIQDDGGKIGNEIIVAVVAGAFVFAVLAYVIVGMIAGNTYGFISAVVVFLLIFIFVATKIGKYE</sequence>
<dbReference type="EMBL" id="CP002772">
    <property type="protein sequence ID" value="AEG17587.1"/>
    <property type="molecule type" value="Genomic_DNA"/>
</dbReference>
<keyword evidence="1" id="KW-0812">Transmembrane</keyword>
<dbReference type="RefSeq" id="WP_013825089.1">
    <property type="nucleotide sequence ID" value="NC_015574.1"/>
</dbReference>
<dbReference type="KEGG" id="mew:MSWAN_0549"/>
<feature type="transmembrane region" description="Helical" evidence="1">
    <location>
        <begin position="14"/>
        <end position="37"/>
    </location>
</feature>
<evidence type="ECO:0000313" key="3">
    <source>
        <dbReference type="Proteomes" id="UP000009231"/>
    </source>
</evidence>
<gene>
    <name evidence="2" type="ordered locus">MSWAN_0549</name>
</gene>
<dbReference type="GeneID" id="10668037"/>